<sequence length="38" mass="4302">MSSARCLQGQIHVFRISVSKKQPGINFLKGGDTFHERK</sequence>
<dbReference type="AlphaFoldDB" id="A0A0H3CFM7"/>
<accession>A0A0H3CFM7</accession>
<dbReference type="KEGG" id="enc:ECL_00489"/>
<evidence type="ECO:0000313" key="1">
    <source>
        <dbReference type="EMBL" id="ADF60055.1"/>
    </source>
</evidence>
<evidence type="ECO:0000313" key="2">
    <source>
        <dbReference type="Proteomes" id="UP000002363"/>
    </source>
</evidence>
<dbReference type="EnsemblBacteria" id="ADF60055">
    <property type="protein sequence ID" value="ADF60055"/>
    <property type="gene ID" value="ECL_00489"/>
</dbReference>
<gene>
    <name evidence="1" type="ordered locus">ECL_00489</name>
</gene>
<dbReference type="EMBL" id="CP001918">
    <property type="protein sequence ID" value="ADF60055.1"/>
    <property type="molecule type" value="Genomic_DNA"/>
</dbReference>
<protein>
    <submittedName>
        <fullName evidence="1">Uncharacterized protein</fullName>
    </submittedName>
</protein>
<dbReference type="Proteomes" id="UP000002363">
    <property type="component" value="Chromosome"/>
</dbReference>
<keyword evidence="2" id="KW-1185">Reference proteome</keyword>
<name>A0A0H3CFM7_ENTCC</name>
<organism evidence="1 2">
    <name type="scientific">Enterobacter cloacae subsp. cloacae (strain ATCC 13047 / DSM 30054 / NBRC 13535 / NCTC 10005 / WDCM 00083 / NCDC 279-56)</name>
    <dbReference type="NCBI Taxonomy" id="716541"/>
    <lineage>
        <taxon>Bacteria</taxon>
        <taxon>Pseudomonadati</taxon>
        <taxon>Pseudomonadota</taxon>
        <taxon>Gammaproteobacteria</taxon>
        <taxon>Enterobacterales</taxon>
        <taxon>Enterobacteriaceae</taxon>
        <taxon>Enterobacter</taxon>
        <taxon>Enterobacter cloacae complex</taxon>
    </lineage>
</organism>
<reference evidence="1 2" key="1">
    <citation type="journal article" date="2010" name="J. Bacteriol.">
        <title>Complete genome sequence of Enterobacter cloacae subsp. cloacae type strain ATCC 13047.</title>
        <authorList>
            <person name="Ren Y."/>
            <person name="Ren Y."/>
            <person name="Zhou Z."/>
            <person name="Guo X."/>
            <person name="Li Y."/>
            <person name="Feng L."/>
            <person name="Wang L."/>
        </authorList>
    </citation>
    <scope>NUCLEOTIDE SEQUENCE [LARGE SCALE GENOMIC DNA]</scope>
    <source>
        <strain evidence="2">ATCC 13047 / DSM 30054 / NBRC 13535 / NCTC 10005 / WDCM 00083 / NCDC 279-56</strain>
    </source>
</reference>
<dbReference type="STRING" id="716541.ECL_00489"/>
<proteinExistence type="predicted"/>
<dbReference type="HOGENOM" id="CLU_3327490_0_0_6"/>